<dbReference type="Pfam" id="PF00117">
    <property type="entry name" value="GATase"/>
    <property type="match status" value="1"/>
</dbReference>
<proteinExistence type="predicted"/>
<dbReference type="EMBL" id="JADKMY010000001">
    <property type="protein sequence ID" value="MBF4553603.1"/>
    <property type="molecule type" value="Genomic_DNA"/>
</dbReference>
<evidence type="ECO:0000259" key="1">
    <source>
        <dbReference type="Pfam" id="PF00117"/>
    </source>
</evidence>
<dbReference type="RefSeq" id="WP_194556388.1">
    <property type="nucleotide sequence ID" value="NZ_JADKMY010000001.1"/>
</dbReference>
<dbReference type="InterPro" id="IPR029062">
    <property type="entry name" value="Class_I_gatase-like"/>
</dbReference>
<dbReference type="PANTHER" id="PTHR42695">
    <property type="entry name" value="GLUTAMINE AMIDOTRANSFERASE YLR126C-RELATED"/>
    <property type="match status" value="1"/>
</dbReference>
<dbReference type="InterPro" id="IPR044992">
    <property type="entry name" value="ChyE-like"/>
</dbReference>
<organism evidence="2 3">
    <name type="scientific">Corynebacterium suicordis DSM 45110</name>
    <dbReference type="NCBI Taxonomy" id="1121369"/>
    <lineage>
        <taxon>Bacteria</taxon>
        <taxon>Bacillati</taxon>
        <taxon>Actinomycetota</taxon>
        <taxon>Actinomycetes</taxon>
        <taxon>Mycobacteriales</taxon>
        <taxon>Corynebacteriaceae</taxon>
        <taxon>Corynebacterium</taxon>
    </lineage>
</organism>
<reference evidence="2 3" key="1">
    <citation type="submission" date="2020-10" db="EMBL/GenBank/DDBJ databases">
        <title>Novel species in genus Corynebacterium.</title>
        <authorList>
            <person name="Zhang G."/>
        </authorList>
    </citation>
    <scope>NUCLEOTIDE SEQUENCE [LARGE SCALE GENOMIC DNA]</scope>
    <source>
        <strain evidence="2 3">DSM 45110</strain>
    </source>
</reference>
<feature type="domain" description="Glutamine amidotransferase" evidence="1">
    <location>
        <begin position="36"/>
        <end position="193"/>
    </location>
</feature>
<dbReference type="Proteomes" id="UP000635902">
    <property type="component" value="Unassembled WGS sequence"/>
</dbReference>
<sequence length="246" mass="27039">MKFVLLALRENQLIADAEFDDFVALSGLNPDELEMRLLDKPDSELGDFTDVAGVFIGGSPFTITKPFDDVWQPAISEKLAEFIRDALDNPRFPILATCYGASMFAHYLGGKVGSDFAEEAGVTKIVLSSDAASDPLCQDLPQEFLGFGGHKDSVLELPGNAVLLAGGPTCPVHMYRIGSNVWATQFHPEMDGERITRRLKFYDNSGYYSPEREDEVYASLRGHDTAASNSLLRKFVEYAKANAGEQ</sequence>
<dbReference type="Gene3D" id="3.40.50.880">
    <property type="match status" value="1"/>
</dbReference>
<accession>A0ABR9ZJK5</accession>
<keyword evidence="2" id="KW-0315">Glutamine amidotransferase</keyword>
<dbReference type="PROSITE" id="PS51273">
    <property type="entry name" value="GATASE_TYPE_1"/>
    <property type="match status" value="1"/>
</dbReference>
<keyword evidence="3" id="KW-1185">Reference proteome</keyword>
<dbReference type="CDD" id="cd01741">
    <property type="entry name" value="GATase1_1"/>
    <property type="match status" value="1"/>
</dbReference>
<dbReference type="PANTHER" id="PTHR42695:SF5">
    <property type="entry name" value="GLUTAMINE AMIDOTRANSFERASE YLR126C-RELATED"/>
    <property type="match status" value="1"/>
</dbReference>
<comment type="caution">
    <text evidence="2">The sequence shown here is derived from an EMBL/GenBank/DDBJ whole genome shotgun (WGS) entry which is preliminary data.</text>
</comment>
<evidence type="ECO:0000313" key="3">
    <source>
        <dbReference type="Proteomes" id="UP000635902"/>
    </source>
</evidence>
<gene>
    <name evidence="2" type="ORF">IRY30_05845</name>
</gene>
<dbReference type="NCBIfam" id="NF005743">
    <property type="entry name" value="PRK07567.1"/>
    <property type="match status" value="1"/>
</dbReference>
<dbReference type="SUPFAM" id="SSF52317">
    <property type="entry name" value="Class I glutamine amidotransferase-like"/>
    <property type="match status" value="1"/>
</dbReference>
<protein>
    <submittedName>
        <fullName evidence="2">Glutamine amidotransferase</fullName>
    </submittedName>
</protein>
<dbReference type="InterPro" id="IPR017926">
    <property type="entry name" value="GATASE"/>
</dbReference>
<name>A0ABR9ZJK5_9CORY</name>
<evidence type="ECO:0000313" key="2">
    <source>
        <dbReference type="EMBL" id="MBF4553603.1"/>
    </source>
</evidence>